<keyword evidence="2" id="KW-1133">Transmembrane helix</keyword>
<evidence type="ECO:0000256" key="1">
    <source>
        <dbReference type="SAM" id="MobiDB-lite"/>
    </source>
</evidence>
<dbReference type="OrthoDB" id="4120617at2759"/>
<protein>
    <submittedName>
        <fullName evidence="3">Uncharacterized protein</fullName>
    </submittedName>
</protein>
<feature type="compositionally biased region" description="Polar residues" evidence="1">
    <location>
        <begin position="380"/>
        <end position="391"/>
    </location>
</feature>
<organism evidence="3 4">
    <name type="scientific">Plenodomus tracheiphilus IPT5</name>
    <dbReference type="NCBI Taxonomy" id="1408161"/>
    <lineage>
        <taxon>Eukaryota</taxon>
        <taxon>Fungi</taxon>
        <taxon>Dikarya</taxon>
        <taxon>Ascomycota</taxon>
        <taxon>Pezizomycotina</taxon>
        <taxon>Dothideomycetes</taxon>
        <taxon>Pleosporomycetidae</taxon>
        <taxon>Pleosporales</taxon>
        <taxon>Pleosporineae</taxon>
        <taxon>Leptosphaeriaceae</taxon>
        <taxon>Plenodomus</taxon>
    </lineage>
</organism>
<keyword evidence="2" id="KW-0812">Transmembrane</keyword>
<dbReference type="AlphaFoldDB" id="A0A6A7BNL7"/>
<reference evidence="3" key="1">
    <citation type="submission" date="2020-01" db="EMBL/GenBank/DDBJ databases">
        <authorList>
            <consortium name="DOE Joint Genome Institute"/>
            <person name="Haridas S."/>
            <person name="Albert R."/>
            <person name="Binder M."/>
            <person name="Bloem J."/>
            <person name="Labutti K."/>
            <person name="Salamov A."/>
            <person name="Andreopoulos B."/>
            <person name="Baker S.E."/>
            <person name="Barry K."/>
            <person name="Bills G."/>
            <person name="Bluhm B.H."/>
            <person name="Cannon C."/>
            <person name="Castanera R."/>
            <person name="Culley D.E."/>
            <person name="Daum C."/>
            <person name="Ezra D."/>
            <person name="Gonzalez J.B."/>
            <person name="Henrissat B."/>
            <person name="Kuo A."/>
            <person name="Liang C."/>
            <person name="Lipzen A."/>
            <person name="Lutzoni F."/>
            <person name="Magnuson J."/>
            <person name="Mondo S."/>
            <person name="Nolan M."/>
            <person name="Ohm R."/>
            <person name="Pangilinan J."/>
            <person name="Park H.-J."/>
            <person name="Ramirez L."/>
            <person name="Alfaro M."/>
            <person name="Sun H."/>
            <person name="Tritt A."/>
            <person name="Yoshinaga Y."/>
            <person name="Zwiers L.-H."/>
            <person name="Turgeon B.G."/>
            <person name="Goodwin S.B."/>
            <person name="Spatafora J.W."/>
            <person name="Crous P.W."/>
            <person name="Grigoriev I.V."/>
        </authorList>
    </citation>
    <scope>NUCLEOTIDE SEQUENCE</scope>
    <source>
        <strain evidence="3">IPT5</strain>
    </source>
</reference>
<keyword evidence="2" id="KW-0472">Membrane</keyword>
<name>A0A6A7BNL7_9PLEO</name>
<gene>
    <name evidence="3" type="ORF">T440DRAFT_485257</name>
</gene>
<accession>A0A6A7BNL7</accession>
<evidence type="ECO:0000313" key="3">
    <source>
        <dbReference type="EMBL" id="KAF2856115.1"/>
    </source>
</evidence>
<keyword evidence="4" id="KW-1185">Reference proteome</keyword>
<evidence type="ECO:0000313" key="4">
    <source>
        <dbReference type="Proteomes" id="UP000799423"/>
    </source>
</evidence>
<sequence>MPDADWRGLMDRRRVSALAEYCPLEKRSGRRAQAPSPSCRRAAAPPICGRRHLYQVRKAEHSAAPGFAAGVDVLSNTDILQPSATPRCPPHHHECSVPACCLQPSLSGLYKPQHSSFSVHPHHHYRTTILCSTSSSAASHIPSLPPTALSPPADPPPPVPHYFIRIAPPGSPLDSSGLRPLSFRPINYLSLQLRSIMVMVGYASLYSRLLLDSHVLSLQHFFSTVIAPKQMKVWIILGAVLGTLVLSGVAVLSLFCWKRSKRRVRGFSLRAVTPLDDAEFESWRRPSQYTQRPEKYGIRPTQPALLRDRVSPTSPTLFEKELSTYQFPPRTPSPTDLAPAMKSPSDSIRRPDKVRRKSSVASSIADRPPTPYSPTSPSSDFQRGSMSSRRSQPLIHHTPTMSEASAFKFDFEKEYGTQRNGNEHWYSNTHMVIDHRHCFAMITSTYSSRTYFYDSARHTLLGVILLGYF</sequence>
<feature type="transmembrane region" description="Helical" evidence="2">
    <location>
        <begin position="231"/>
        <end position="257"/>
    </location>
</feature>
<evidence type="ECO:0000256" key="2">
    <source>
        <dbReference type="SAM" id="Phobius"/>
    </source>
</evidence>
<dbReference type="Proteomes" id="UP000799423">
    <property type="component" value="Unassembled WGS sequence"/>
</dbReference>
<proteinExistence type="predicted"/>
<dbReference type="EMBL" id="MU006289">
    <property type="protein sequence ID" value="KAF2856115.1"/>
    <property type="molecule type" value="Genomic_DNA"/>
</dbReference>
<feature type="region of interest" description="Disordered" evidence="1">
    <location>
        <begin position="321"/>
        <end position="399"/>
    </location>
</feature>